<proteinExistence type="predicted"/>
<evidence type="ECO:0000256" key="1">
    <source>
        <dbReference type="ARBA" id="ARBA00011344"/>
    </source>
</evidence>
<feature type="domain" description="RNA polymerase sigma-70 region 2" evidence="2">
    <location>
        <begin position="23"/>
        <end position="87"/>
    </location>
</feature>
<protein>
    <submittedName>
        <fullName evidence="4">RNA polymerase sigma factor SigJ</fullName>
    </submittedName>
</protein>
<keyword evidence="5" id="KW-1185">Reference proteome</keyword>
<dbReference type="InterPro" id="IPR013249">
    <property type="entry name" value="RNA_pol_sigma70_r4_t2"/>
</dbReference>
<dbReference type="InterPro" id="IPR052704">
    <property type="entry name" value="ECF_Sigma-70_Domain"/>
</dbReference>
<dbReference type="Proteomes" id="UP000564644">
    <property type="component" value="Unassembled WGS sequence"/>
</dbReference>
<dbReference type="EMBL" id="JACJVO010000052">
    <property type="protein sequence ID" value="MBB6735642.1"/>
    <property type="molecule type" value="Genomic_DNA"/>
</dbReference>
<comment type="caution">
    <text evidence="4">The sequence shown here is derived from an EMBL/GenBank/DDBJ whole genome shotgun (WGS) entry which is preliminary data.</text>
</comment>
<dbReference type="AlphaFoldDB" id="A0A7X0ST56"/>
<comment type="subunit">
    <text evidence="1">Interacts transiently with the RNA polymerase catalytic core formed by RpoA, RpoB, RpoC and RpoZ (2 alpha, 1 beta, 1 beta' and 1 omega subunit) to form the RNA polymerase holoenzyme that can initiate transcription.</text>
</comment>
<dbReference type="GO" id="GO:0016987">
    <property type="term" value="F:sigma factor activity"/>
    <property type="evidence" value="ECO:0007669"/>
    <property type="project" value="InterPro"/>
</dbReference>
<name>A0A7X0ST56_9BACL</name>
<dbReference type="GO" id="GO:0003677">
    <property type="term" value="F:DNA binding"/>
    <property type="evidence" value="ECO:0007669"/>
    <property type="project" value="InterPro"/>
</dbReference>
<reference evidence="4 5" key="1">
    <citation type="submission" date="2020-08" db="EMBL/GenBank/DDBJ databases">
        <title>Cohnella phylogeny.</title>
        <authorList>
            <person name="Dunlap C."/>
        </authorList>
    </citation>
    <scope>NUCLEOTIDE SEQUENCE [LARGE SCALE GENOMIC DNA]</scope>
    <source>
        <strain evidence="4 5">CBP 2801</strain>
    </source>
</reference>
<evidence type="ECO:0000313" key="4">
    <source>
        <dbReference type="EMBL" id="MBB6735642.1"/>
    </source>
</evidence>
<dbReference type="InterPro" id="IPR013325">
    <property type="entry name" value="RNA_pol_sigma_r2"/>
</dbReference>
<dbReference type="InterPro" id="IPR036388">
    <property type="entry name" value="WH-like_DNA-bd_sf"/>
</dbReference>
<dbReference type="SUPFAM" id="SSF88946">
    <property type="entry name" value="Sigma2 domain of RNA polymerase sigma factors"/>
    <property type="match status" value="1"/>
</dbReference>
<dbReference type="Pfam" id="PF08281">
    <property type="entry name" value="Sigma70_r4_2"/>
    <property type="match status" value="1"/>
</dbReference>
<dbReference type="InterPro" id="IPR032710">
    <property type="entry name" value="NTF2-like_dom_sf"/>
</dbReference>
<dbReference type="PANTHER" id="PTHR30173:SF43">
    <property type="entry name" value="ECF RNA POLYMERASE SIGMA FACTOR SIGI-RELATED"/>
    <property type="match status" value="1"/>
</dbReference>
<feature type="domain" description="RNA polymerase sigma factor 70 region 4 type 2" evidence="3">
    <location>
        <begin position="124"/>
        <end position="175"/>
    </location>
</feature>
<dbReference type="PANTHER" id="PTHR30173">
    <property type="entry name" value="SIGMA 19 FACTOR"/>
    <property type="match status" value="1"/>
</dbReference>
<gene>
    <name evidence="4" type="primary">sigJ</name>
    <name evidence="4" type="ORF">H7C18_32500</name>
</gene>
<dbReference type="Gene3D" id="3.10.450.50">
    <property type="match status" value="1"/>
</dbReference>
<dbReference type="Gene3D" id="1.10.10.10">
    <property type="entry name" value="Winged helix-like DNA-binding domain superfamily/Winged helix DNA-binding domain"/>
    <property type="match status" value="1"/>
</dbReference>
<dbReference type="SUPFAM" id="SSF54427">
    <property type="entry name" value="NTF2-like"/>
    <property type="match status" value="1"/>
</dbReference>
<dbReference type="RefSeq" id="WP_185133296.1">
    <property type="nucleotide sequence ID" value="NZ_JACJVO010000052.1"/>
</dbReference>
<dbReference type="Gene3D" id="1.10.1740.10">
    <property type="match status" value="1"/>
</dbReference>
<evidence type="ECO:0000259" key="3">
    <source>
        <dbReference type="Pfam" id="PF08281"/>
    </source>
</evidence>
<dbReference type="InterPro" id="IPR014284">
    <property type="entry name" value="RNA_pol_sigma-70_dom"/>
</dbReference>
<dbReference type="NCBIfam" id="TIGR02937">
    <property type="entry name" value="sigma70-ECF"/>
    <property type="match status" value="1"/>
</dbReference>
<dbReference type="NCBIfam" id="NF007214">
    <property type="entry name" value="PRK09636.1"/>
    <property type="match status" value="1"/>
</dbReference>
<evidence type="ECO:0000259" key="2">
    <source>
        <dbReference type="Pfam" id="PF04542"/>
    </source>
</evidence>
<dbReference type="GO" id="GO:0006352">
    <property type="term" value="P:DNA-templated transcription initiation"/>
    <property type="evidence" value="ECO:0007669"/>
    <property type="project" value="InterPro"/>
</dbReference>
<dbReference type="InterPro" id="IPR007627">
    <property type="entry name" value="RNA_pol_sigma70_r2"/>
</dbReference>
<sequence>MGSEFDSAERGKPLMKEGDLLRLFEEQRPRLQRVAYAIVGSHAEAEDCVQEAWLRLQRVKDPAEIRDLAAFLTTTVGRLALDALGSARVRREQYVGTWLPEPLVEEWDAGDPAERIALDESVSMALLVVLERLSAAERTAFLLHDVFGLSFDEVASVVNRSPAAVRKLASRARTHVEEGRPRFAPTHAEQRELVTAFAAACQEGDLEKLVSLLDPEVVWRGDGGGKVPALARTLQGSETVARALLGFSQRAFRGGRIAIVNGAPGLVLNDPDDVLTVISFTVDGGRIAAIDAIRNPDKLTSVPVPDRVVGLPNRTPLQ</sequence>
<evidence type="ECO:0000313" key="5">
    <source>
        <dbReference type="Proteomes" id="UP000564644"/>
    </source>
</evidence>
<dbReference type="InterPro" id="IPR013324">
    <property type="entry name" value="RNA_pol_sigma_r3/r4-like"/>
</dbReference>
<dbReference type="Pfam" id="PF04542">
    <property type="entry name" value="Sigma70_r2"/>
    <property type="match status" value="1"/>
</dbReference>
<dbReference type="SUPFAM" id="SSF88659">
    <property type="entry name" value="Sigma3 and sigma4 domains of RNA polymerase sigma factors"/>
    <property type="match status" value="1"/>
</dbReference>
<organism evidence="4 5">
    <name type="scientific">Cohnella zeiphila</name>
    <dbReference type="NCBI Taxonomy" id="2761120"/>
    <lineage>
        <taxon>Bacteria</taxon>
        <taxon>Bacillati</taxon>
        <taxon>Bacillota</taxon>
        <taxon>Bacilli</taxon>
        <taxon>Bacillales</taxon>
        <taxon>Paenibacillaceae</taxon>
        <taxon>Cohnella</taxon>
    </lineage>
</organism>
<accession>A0A7X0ST56</accession>